<reference evidence="4 5" key="1">
    <citation type="submission" date="2018-03" db="EMBL/GenBank/DDBJ databases">
        <title>Genomic Encyclopedia of Type Strains, Phase III (KMG-III): the genomes of soil and plant-associated and newly described type strains.</title>
        <authorList>
            <person name="Whitman W."/>
        </authorList>
    </citation>
    <scope>NUCLEOTIDE SEQUENCE [LARGE SCALE GENOMIC DNA]</scope>
    <source>
        <strain evidence="4 5">CGMCC 1.12484</strain>
    </source>
</reference>
<protein>
    <submittedName>
        <fullName evidence="4">Putative acetyltransferase</fullName>
    </submittedName>
</protein>
<dbReference type="PANTHER" id="PTHR43877">
    <property type="entry name" value="AMINOALKYLPHOSPHONATE N-ACETYLTRANSFERASE-RELATED-RELATED"/>
    <property type="match status" value="1"/>
</dbReference>
<dbReference type="SUPFAM" id="SSF55729">
    <property type="entry name" value="Acyl-CoA N-acyltransferases (Nat)"/>
    <property type="match status" value="1"/>
</dbReference>
<evidence type="ECO:0000256" key="2">
    <source>
        <dbReference type="ARBA" id="ARBA00023315"/>
    </source>
</evidence>
<accession>A0A2T0VBF4</accession>
<dbReference type="InterPro" id="IPR000182">
    <property type="entry name" value="GNAT_dom"/>
</dbReference>
<dbReference type="EMBL" id="PVTL01000006">
    <property type="protein sequence ID" value="PRY67398.1"/>
    <property type="molecule type" value="Genomic_DNA"/>
</dbReference>
<evidence type="ECO:0000256" key="1">
    <source>
        <dbReference type="ARBA" id="ARBA00022679"/>
    </source>
</evidence>
<dbReference type="OrthoDB" id="3190820at2"/>
<organism evidence="4 5">
    <name type="scientific">Glaciihabitans tibetensis</name>
    <dbReference type="NCBI Taxonomy" id="1266600"/>
    <lineage>
        <taxon>Bacteria</taxon>
        <taxon>Bacillati</taxon>
        <taxon>Actinomycetota</taxon>
        <taxon>Actinomycetes</taxon>
        <taxon>Micrococcales</taxon>
        <taxon>Microbacteriaceae</taxon>
        <taxon>Glaciihabitans</taxon>
    </lineage>
</organism>
<evidence type="ECO:0000313" key="5">
    <source>
        <dbReference type="Proteomes" id="UP000237983"/>
    </source>
</evidence>
<dbReference type="Pfam" id="PF00583">
    <property type="entry name" value="Acetyltransf_1"/>
    <property type="match status" value="1"/>
</dbReference>
<dbReference type="PANTHER" id="PTHR43877:SF2">
    <property type="entry name" value="AMINOALKYLPHOSPHONATE N-ACETYLTRANSFERASE-RELATED"/>
    <property type="match status" value="1"/>
</dbReference>
<gene>
    <name evidence="4" type="ORF">B0I08_1061</name>
</gene>
<evidence type="ECO:0000313" key="4">
    <source>
        <dbReference type="EMBL" id="PRY67398.1"/>
    </source>
</evidence>
<dbReference type="GO" id="GO:0016747">
    <property type="term" value="F:acyltransferase activity, transferring groups other than amino-acyl groups"/>
    <property type="evidence" value="ECO:0007669"/>
    <property type="project" value="InterPro"/>
</dbReference>
<dbReference type="Proteomes" id="UP000237983">
    <property type="component" value="Unassembled WGS sequence"/>
</dbReference>
<keyword evidence="5" id="KW-1185">Reference proteome</keyword>
<sequence length="154" mass="16564">MPITVAIEPPRQAAVLELLRHSDEYAFALYPADSCYLLDITELEAPHVSVFVGRRDATVAGIAALVLHGSGTGIAELKRLFVADSARGHGVAGTILQALEEHAAAAGIAQLRLETGALQPEAIALYEKRGYRHVPRFGQYVNDELSVCMEKTLA</sequence>
<keyword evidence="2" id="KW-0012">Acyltransferase</keyword>
<dbReference type="RefSeq" id="WP_106212968.1">
    <property type="nucleotide sequence ID" value="NZ_PVTL01000006.1"/>
</dbReference>
<dbReference type="InterPro" id="IPR016181">
    <property type="entry name" value="Acyl_CoA_acyltransferase"/>
</dbReference>
<dbReference type="AlphaFoldDB" id="A0A2T0VBF4"/>
<dbReference type="Gene3D" id="3.40.630.30">
    <property type="match status" value="1"/>
</dbReference>
<dbReference type="PROSITE" id="PS51186">
    <property type="entry name" value="GNAT"/>
    <property type="match status" value="1"/>
</dbReference>
<feature type="domain" description="N-acetyltransferase" evidence="3">
    <location>
        <begin position="5"/>
        <end position="154"/>
    </location>
</feature>
<keyword evidence="1 4" id="KW-0808">Transferase</keyword>
<dbReference type="CDD" id="cd04301">
    <property type="entry name" value="NAT_SF"/>
    <property type="match status" value="1"/>
</dbReference>
<evidence type="ECO:0000259" key="3">
    <source>
        <dbReference type="PROSITE" id="PS51186"/>
    </source>
</evidence>
<proteinExistence type="predicted"/>
<comment type="caution">
    <text evidence="4">The sequence shown here is derived from an EMBL/GenBank/DDBJ whole genome shotgun (WGS) entry which is preliminary data.</text>
</comment>
<name>A0A2T0VBF4_9MICO</name>
<dbReference type="InterPro" id="IPR050832">
    <property type="entry name" value="Bact_Acetyltransf"/>
</dbReference>